<sequence>MPMPLSLKTLRLKWQLLFGILPWALLFVGSKVGLHQLHWDVWTFDSMTGTLFAAASFILAFMLSGTLRDYQASLYMPTELANAVEAIADTNQLIAQAHPHYDPAPLNQALAQLTRHLLAWLETQAAIAPVEATLDQLNHHFADLLRLGDAPLIGRVQSEQAKLRLLIRRIHIIRDTDFLQPAYVLLELFLVSAVVTLLLVHTARFEQGLIVSTLLFIAFAYLLRLIRDLDNPFQYGDHSVLDADLSALREVVAQLPQLKAEKAQPQSDPHR</sequence>
<dbReference type="OrthoDB" id="5178527at2"/>
<keyword evidence="3" id="KW-1185">Reference proteome</keyword>
<gene>
    <name evidence="2" type="ORF">DYY88_00255</name>
</gene>
<dbReference type="EMBL" id="QVFV01000001">
    <property type="protein sequence ID" value="RZM81757.1"/>
    <property type="molecule type" value="Genomic_DNA"/>
</dbReference>
<keyword evidence="1" id="KW-1133">Transmembrane helix</keyword>
<keyword evidence="1" id="KW-0472">Membrane</keyword>
<comment type="caution">
    <text evidence="2">The sequence shown here is derived from an EMBL/GenBank/DDBJ whole genome shotgun (WGS) entry which is preliminary data.</text>
</comment>
<dbReference type="Proteomes" id="UP000292459">
    <property type="component" value="Unassembled WGS sequence"/>
</dbReference>
<feature type="transmembrane region" description="Helical" evidence="1">
    <location>
        <begin position="178"/>
        <end position="201"/>
    </location>
</feature>
<protein>
    <recommendedName>
        <fullName evidence="4">DUF4239 domain-containing protein</fullName>
    </recommendedName>
</protein>
<accession>A0A4Q7EFD3</accession>
<evidence type="ECO:0008006" key="4">
    <source>
        <dbReference type="Google" id="ProtNLM"/>
    </source>
</evidence>
<feature type="transmembrane region" description="Helical" evidence="1">
    <location>
        <begin position="47"/>
        <end position="67"/>
    </location>
</feature>
<evidence type="ECO:0000313" key="3">
    <source>
        <dbReference type="Proteomes" id="UP000292459"/>
    </source>
</evidence>
<reference evidence="2 3" key="1">
    <citation type="submission" date="2018-11" db="EMBL/GenBank/DDBJ databases">
        <title>Whole genome sequencing of an environmental sample.</title>
        <authorList>
            <person name="Sarangi A.N."/>
            <person name="Singh D."/>
            <person name="Tripathy S."/>
        </authorList>
    </citation>
    <scope>NUCLEOTIDE SEQUENCE [LARGE SCALE GENOMIC DNA]</scope>
    <source>
        <strain evidence="2 3">Lakshadweep</strain>
    </source>
</reference>
<evidence type="ECO:0000313" key="2">
    <source>
        <dbReference type="EMBL" id="RZM81757.1"/>
    </source>
</evidence>
<organism evidence="2 3">
    <name type="scientific">Leptolyngbya iicbica LK</name>
    <dbReference type="NCBI Taxonomy" id="2294035"/>
    <lineage>
        <taxon>Bacteria</taxon>
        <taxon>Bacillati</taxon>
        <taxon>Cyanobacteriota</taxon>
        <taxon>Cyanophyceae</taxon>
        <taxon>Leptolyngbyales</taxon>
        <taxon>Leptolyngbyaceae</taxon>
        <taxon>Leptolyngbya group</taxon>
        <taxon>Leptolyngbya</taxon>
        <taxon>Leptolyngbya iicbica</taxon>
    </lineage>
</organism>
<dbReference type="RefSeq" id="WP_130199284.1">
    <property type="nucleotide sequence ID" value="NZ_QVFV01000001.1"/>
</dbReference>
<dbReference type="AlphaFoldDB" id="A0A4Q7EFD3"/>
<proteinExistence type="predicted"/>
<name>A0A4Q7EFD3_9CYAN</name>
<evidence type="ECO:0000256" key="1">
    <source>
        <dbReference type="SAM" id="Phobius"/>
    </source>
</evidence>
<keyword evidence="1" id="KW-0812">Transmembrane</keyword>
<feature type="transmembrane region" description="Helical" evidence="1">
    <location>
        <begin position="207"/>
        <end position="226"/>
    </location>
</feature>